<name>A0A5A5TZ87_LEUCI</name>
<dbReference type="AlphaFoldDB" id="A0A5A5TZ87"/>
<accession>A0A5A5TZ87</accession>
<comment type="caution">
    <text evidence="1">The sequence shown here is derived from an EMBL/GenBank/DDBJ whole genome shotgun (WGS) entry which is preliminary data.</text>
</comment>
<reference evidence="1 2" key="1">
    <citation type="submission" date="2019-04" db="EMBL/GenBank/DDBJ databases">
        <title>A pseudo-fructophilic Leuconostoc citreum strain F192-5 isolated from peel of satsuma mandarin: the first report for isolation and characterization of strain-dependent fructophilic-like characteristics.</title>
        <authorList>
            <person name="Maeno S."/>
            <person name="Tanizawa Y."/>
            <person name="Kajikawa A."/>
            <person name="Kanesaki Y."/>
            <person name="Kubota E."/>
            <person name="Arita M."/>
            <person name="Leon D."/>
            <person name="Endo A."/>
        </authorList>
    </citation>
    <scope>NUCLEOTIDE SEQUENCE [LARGE SCALE GENOMIC DNA]</scope>
    <source>
        <strain evidence="1 2">F192-5</strain>
    </source>
</reference>
<organism evidence="1 2">
    <name type="scientific">Leuconostoc citreum</name>
    <dbReference type="NCBI Taxonomy" id="33964"/>
    <lineage>
        <taxon>Bacteria</taxon>
        <taxon>Bacillati</taxon>
        <taxon>Bacillota</taxon>
        <taxon>Bacilli</taxon>
        <taxon>Lactobacillales</taxon>
        <taxon>Lactobacillaceae</taxon>
        <taxon>Leuconostoc</taxon>
    </lineage>
</organism>
<gene>
    <name evidence="1" type="ORF">LCIT_06910</name>
</gene>
<evidence type="ECO:0000313" key="1">
    <source>
        <dbReference type="EMBL" id="GDZ83449.1"/>
    </source>
</evidence>
<sequence length="132" mass="15764">MTTCDQALENLEQTINIIEHRYDDEDVINEAMKTIRKQYQSLLEKVGIDGSVIDQVNQAIDDIHGQYRRLHVENKALFFAQLENIHDQTIKYIRNYIEIEFIQKRIDYGFDQFNTFLRLVVDNAVYRKHKNN</sequence>
<dbReference type="EMBL" id="BJJW01000004">
    <property type="protein sequence ID" value="GDZ83449.1"/>
    <property type="molecule type" value="Genomic_DNA"/>
</dbReference>
<proteinExistence type="predicted"/>
<protein>
    <submittedName>
        <fullName evidence="1">Uncharacterized protein</fullName>
    </submittedName>
</protein>
<evidence type="ECO:0000313" key="2">
    <source>
        <dbReference type="Proteomes" id="UP000323274"/>
    </source>
</evidence>
<dbReference type="Proteomes" id="UP000323274">
    <property type="component" value="Unassembled WGS sequence"/>
</dbReference>